<dbReference type="STRING" id="1921803.NIES593_12720"/>
<organism evidence="1 2">
    <name type="scientific">Hydrococcus rivularis NIES-593</name>
    <dbReference type="NCBI Taxonomy" id="1921803"/>
    <lineage>
        <taxon>Bacteria</taxon>
        <taxon>Bacillati</taxon>
        <taxon>Cyanobacteriota</taxon>
        <taxon>Cyanophyceae</taxon>
        <taxon>Pleurocapsales</taxon>
        <taxon>Hydrococcaceae</taxon>
        <taxon>Hydrococcus</taxon>
    </lineage>
</organism>
<name>A0A1U7HFH9_9CYAN</name>
<protein>
    <submittedName>
        <fullName evidence="1">Uncharacterized protein</fullName>
    </submittedName>
</protein>
<evidence type="ECO:0000313" key="2">
    <source>
        <dbReference type="Proteomes" id="UP000186868"/>
    </source>
</evidence>
<keyword evidence="2" id="KW-1185">Reference proteome</keyword>
<sequence>MLLPLDRLRALDYLKRYFRQNLVNLIFYFTMVRTILRKKDKKSYPSDKVKVLSNYRKWIALRQLYKAYWFQWAI</sequence>
<comment type="caution">
    <text evidence="1">The sequence shown here is derived from an EMBL/GenBank/DDBJ whole genome shotgun (WGS) entry which is preliminary data.</text>
</comment>
<evidence type="ECO:0000313" key="1">
    <source>
        <dbReference type="EMBL" id="OKH22333.1"/>
    </source>
</evidence>
<gene>
    <name evidence="1" type="ORF">NIES593_12720</name>
</gene>
<dbReference type="AlphaFoldDB" id="A0A1U7HFH9"/>
<dbReference type="EMBL" id="MRCB01000014">
    <property type="protein sequence ID" value="OKH22333.1"/>
    <property type="molecule type" value="Genomic_DNA"/>
</dbReference>
<reference evidence="1 2" key="1">
    <citation type="submission" date="2016-11" db="EMBL/GenBank/DDBJ databases">
        <title>Draft Genome Sequences of Nine Cyanobacterial Strains from Diverse Habitats.</title>
        <authorList>
            <person name="Zhu T."/>
            <person name="Hou S."/>
            <person name="Lu X."/>
            <person name="Hess W.R."/>
        </authorList>
    </citation>
    <scope>NUCLEOTIDE SEQUENCE [LARGE SCALE GENOMIC DNA]</scope>
    <source>
        <strain evidence="1 2">NIES-593</strain>
    </source>
</reference>
<proteinExistence type="predicted"/>
<dbReference type="Proteomes" id="UP000186868">
    <property type="component" value="Unassembled WGS sequence"/>
</dbReference>
<accession>A0A1U7HFH9</accession>